<dbReference type="Pfam" id="PF00496">
    <property type="entry name" value="SBP_bac_5"/>
    <property type="match status" value="1"/>
</dbReference>
<dbReference type="Gene3D" id="3.10.105.10">
    <property type="entry name" value="Dipeptide-binding Protein, Domain 3"/>
    <property type="match status" value="1"/>
</dbReference>
<protein>
    <recommendedName>
        <fullName evidence="1">Solute-binding protein family 5 domain-containing protein</fullName>
    </recommendedName>
</protein>
<accession>A0A833N5P8</accession>
<dbReference type="PANTHER" id="PTHR30290">
    <property type="entry name" value="PERIPLASMIC BINDING COMPONENT OF ABC TRANSPORTER"/>
    <property type="match status" value="1"/>
</dbReference>
<reference evidence="2 3" key="1">
    <citation type="submission" date="2019-10" db="EMBL/GenBank/DDBJ databases">
        <title>New genus of Silvanigrellaceae.</title>
        <authorList>
            <person name="Pitt A."/>
            <person name="Hahn M.W."/>
        </authorList>
    </citation>
    <scope>NUCLEOTIDE SEQUENCE [LARGE SCALE GENOMIC DNA]</scope>
    <source>
        <strain evidence="2 3">33A1-SZDP</strain>
    </source>
</reference>
<dbReference type="GO" id="GO:1904680">
    <property type="term" value="F:peptide transmembrane transporter activity"/>
    <property type="evidence" value="ECO:0007669"/>
    <property type="project" value="TreeGrafter"/>
</dbReference>
<dbReference type="SUPFAM" id="SSF53850">
    <property type="entry name" value="Periplasmic binding protein-like II"/>
    <property type="match status" value="1"/>
</dbReference>
<dbReference type="InterPro" id="IPR000914">
    <property type="entry name" value="SBP_5_dom"/>
</dbReference>
<dbReference type="AlphaFoldDB" id="A0A833N5P8"/>
<organism evidence="2 3">
    <name type="scientific">Fluviispira multicolorata</name>
    <dbReference type="NCBI Taxonomy" id="2654512"/>
    <lineage>
        <taxon>Bacteria</taxon>
        <taxon>Pseudomonadati</taxon>
        <taxon>Bdellovibrionota</taxon>
        <taxon>Oligoflexia</taxon>
        <taxon>Silvanigrellales</taxon>
        <taxon>Silvanigrellaceae</taxon>
        <taxon>Fluviispira</taxon>
    </lineage>
</organism>
<gene>
    <name evidence="2" type="ORF">GCL57_02725</name>
</gene>
<dbReference type="Gene3D" id="3.40.190.10">
    <property type="entry name" value="Periplasmic binding protein-like II"/>
    <property type="match status" value="1"/>
</dbReference>
<proteinExistence type="predicted"/>
<evidence type="ECO:0000313" key="3">
    <source>
        <dbReference type="Proteomes" id="UP000442694"/>
    </source>
</evidence>
<evidence type="ECO:0000313" key="2">
    <source>
        <dbReference type="EMBL" id="KAB8033639.1"/>
    </source>
</evidence>
<comment type="caution">
    <text evidence="2">The sequence shown here is derived from an EMBL/GenBank/DDBJ whole genome shotgun (WGS) entry which is preliminary data.</text>
</comment>
<name>A0A833N5P8_9BACT</name>
<dbReference type="InterPro" id="IPR039424">
    <property type="entry name" value="SBP_5"/>
</dbReference>
<evidence type="ECO:0000259" key="1">
    <source>
        <dbReference type="Pfam" id="PF00496"/>
    </source>
</evidence>
<dbReference type="Proteomes" id="UP000442694">
    <property type="component" value="Unassembled WGS sequence"/>
</dbReference>
<sequence length="382" mass="43890">MQLINIKGSEKINPADTYKSGLVEGVKILSRNSLSVTPSAPNPSFMYTLTRSNNSLVPLEEFEKDLLNWKKWPIGVGPYKIIDEDKINRTYTLELIDIKNYPNAPKKIIFEQERKYKPDITLKDLISFKDQSFIKTKLTAPTGVRIFSFNYSSKLGNNPDFRKAVNLALHRNEIVRETYSVTYPLNEMVIKGGIGRINSLEKYNLEESQKLFKKVLEKQNDSIFKIPYSPDHEYLGNKYKEIIKKQLNDAGLKVEFVLSTNLWNPFVGEFINSPFRLHGKGADFYDPLMTFTMFKKGSPLINGYPNDDQLEQLMEEAKESPNRDVLASNVEKLSQYFLDNNTVITLFEIPAIAYYNPHKIKSVGEQFGGQTFHLANIIMNKE</sequence>
<feature type="domain" description="Solute-binding protein family 5" evidence="1">
    <location>
        <begin position="16"/>
        <end position="260"/>
    </location>
</feature>
<keyword evidence="3" id="KW-1185">Reference proteome</keyword>
<dbReference type="EMBL" id="WFLN01000004">
    <property type="protein sequence ID" value="KAB8033639.1"/>
    <property type="molecule type" value="Genomic_DNA"/>
</dbReference>
<dbReference type="GO" id="GO:0015833">
    <property type="term" value="P:peptide transport"/>
    <property type="evidence" value="ECO:0007669"/>
    <property type="project" value="TreeGrafter"/>
</dbReference>